<reference evidence="3" key="1">
    <citation type="submission" date="2013-11" db="EMBL/GenBank/DDBJ databases">
        <authorList>
            <person name="Hoang H.T."/>
            <person name="Killian M.L."/>
            <person name="Madson D.M."/>
            <person name="Arruda P.H.E."/>
            <person name="Sun D."/>
            <person name="Schwartz K.J."/>
            <person name="Yoon K."/>
        </authorList>
    </citation>
    <scope>NUCLEOTIDE SEQUENCE [LARGE SCALE GENOMIC DNA]</scope>
    <source>
        <strain evidence="3">CDK2</strain>
    </source>
</reference>
<accession>A0A0P7GZE5</accession>
<evidence type="ECO:0000256" key="1">
    <source>
        <dbReference type="SAM" id="Phobius"/>
    </source>
</evidence>
<dbReference type="AlphaFoldDB" id="A0A0P7GZE5"/>
<name>A0A0P7GZE5_9EURY</name>
<evidence type="ECO:0000313" key="2">
    <source>
        <dbReference type="EMBL" id="KPN31000.1"/>
    </source>
</evidence>
<sequence>MATESPEMSDQLLTILGAGAGVMQIVVFTWVSVLLFDSVVYGVAVGAFAGVGAFLFIPWLLSYTAAQEGQSLEPASERVSRSTGTGVFGLGLELGAITMLTLGFVREPPGLLLGVASALVVAVGAYLVGSFVLAR</sequence>
<gene>
    <name evidence="2" type="ORF">SY89_01742</name>
</gene>
<feature type="transmembrane region" description="Helical" evidence="1">
    <location>
        <begin position="82"/>
        <end position="105"/>
    </location>
</feature>
<protein>
    <submittedName>
        <fullName evidence="2">Uncharacterized protein</fullName>
    </submittedName>
</protein>
<evidence type="ECO:0000313" key="3">
    <source>
        <dbReference type="Proteomes" id="UP000050535"/>
    </source>
</evidence>
<keyword evidence="1" id="KW-0812">Transmembrane</keyword>
<dbReference type="OrthoDB" id="206257at2157"/>
<keyword evidence="3" id="KW-1185">Reference proteome</keyword>
<dbReference type="RefSeq" id="WP_054583770.1">
    <property type="nucleotide sequence ID" value="NZ_LGUC01000001.1"/>
</dbReference>
<feature type="transmembrane region" description="Helical" evidence="1">
    <location>
        <begin position="111"/>
        <end position="134"/>
    </location>
</feature>
<dbReference type="EMBL" id="LGUC01000001">
    <property type="protein sequence ID" value="KPN31000.1"/>
    <property type="molecule type" value="Genomic_DNA"/>
</dbReference>
<keyword evidence="1" id="KW-0472">Membrane</keyword>
<comment type="caution">
    <text evidence="2">The sequence shown here is derived from an EMBL/GenBank/DDBJ whole genome shotgun (WGS) entry which is preliminary data.</text>
</comment>
<organism evidence="2 3">
    <name type="scientific">Halolamina pelagica</name>
    <dbReference type="NCBI Taxonomy" id="699431"/>
    <lineage>
        <taxon>Archaea</taxon>
        <taxon>Methanobacteriati</taxon>
        <taxon>Methanobacteriota</taxon>
        <taxon>Stenosarchaea group</taxon>
        <taxon>Halobacteria</taxon>
        <taxon>Halobacteriales</taxon>
        <taxon>Haloferacaceae</taxon>
    </lineage>
</organism>
<feature type="transmembrane region" description="Helical" evidence="1">
    <location>
        <begin position="39"/>
        <end position="61"/>
    </location>
</feature>
<dbReference type="Proteomes" id="UP000050535">
    <property type="component" value="Unassembled WGS sequence"/>
</dbReference>
<dbReference type="STRING" id="699431.SY89_01742"/>
<keyword evidence="1" id="KW-1133">Transmembrane helix</keyword>
<feature type="transmembrane region" description="Helical" evidence="1">
    <location>
        <begin position="12"/>
        <end position="33"/>
    </location>
</feature>
<proteinExistence type="predicted"/>